<sequence length="691" mass="79089">MDVKPQGLFSPNSVYQRERRANQSKSTMSSTDAAIALVAPKEEPSSVVTKLYQQGFIHWSQFDSEEDHQVALEKQMTQMPIVHRFIHCGTSWITESFTINSPFMRKILLEVLENYQDLDLECENWTFRSPYIPLVHRWQRLQDFCQNTSNPEVSKAGQQLIEFLLPIVGPSVNSLEQTRLTGKVQFDFLWQIFPPGELVMTKMYGQDAICRVLKHHKVEESYSCPAYWVIDMEYVDWNGDKCGFTTMKTKIGGYDGYRRAHLLPTWPISFDSDPDAIKAKMIARGRQFEELRTYHFMQYEGRKIVTRGNTKEEEPASGRVVVDAFAYYASCKVVKPNLRPLDSEEKPKEDESSEDEDGYKVRRPRRRSDASTSSSSSEEEAAIDELKLTVKSSETKLERKEDLTPLTDEQCLLCTPWVNGFDLKAKEWGLFLVEKMKDIVWNDDAFSNLVLPGDEKELAWSFIDNKNFANSDFDDFVTDKGRGIIILMFGPPGVGKTYAAEAVAEKGRVPLYAMSAGALGTKPNEVEASLDRALELCRLWNAMLLLDEADVFLSARKEDTLARNELVSIFLTKLEYYQGILFLTTNRASSLDHAFQSRVDLFLPYSDLTTTARRQVWQNFIKRAGGETRFKVAEEDYDQLAELRLNGREIKNLIKSARLLNMKSEQPVTTARLAQLAEKRITAMEMLNGEE</sequence>
<dbReference type="Gene3D" id="3.40.50.300">
    <property type="entry name" value="P-loop containing nucleotide triphosphate hydrolases"/>
    <property type="match status" value="1"/>
</dbReference>
<evidence type="ECO:0000313" key="4">
    <source>
        <dbReference type="Proteomes" id="UP000826573"/>
    </source>
</evidence>
<gene>
    <name evidence="3" type="ORF">TsFJ059_010034</name>
</gene>
<dbReference type="InterPro" id="IPR003959">
    <property type="entry name" value="ATPase_AAA_core"/>
</dbReference>
<protein>
    <recommendedName>
        <fullName evidence="2">AAA+ ATPase domain-containing protein</fullName>
    </recommendedName>
</protein>
<name>A0A9P8KU31_9HYPO</name>
<dbReference type="AlphaFoldDB" id="A0A9P8KU31"/>
<dbReference type="Proteomes" id="UP000826573">
    <property type="component" value="Unassembled WGS sequence"/>
</dbReference>
<dbReference type="CDD" id="cd19481">
    <property type="entry name" value="RecA-like_protease"/>
    <property type="match status" value="1"/>
</dbReference>
<keyword evidence="4" id="KW-1185">Reference proteome</keyword>
<feature type="compositionally biased region" description="Basic and acidic residues" evidence="1">
    <location>
        <begin position="341"/>
        <end position="350"/>
    </location>
</feature>
<accession>A0A9P8KU31</accession>
<dbReference type="Pfam" id="PF22942">
    <property type="entry name" value="DUF7025"/>
    <property type="match status" value="1"/>
</dbReference>
<dbReference type="InterPro" id="IPR003593">
    <property type="entry name" value="AAA+_ATPase"/>
</dbReference>
<dbReference type="InterPro" id="IPR054289">
    <property type="entry name" value="DUF7025"/>
</dbReference>
<dbReference type="SMART" id="SM00382">
    <property type="entry name" value="AAA"/>
    <property type="match status" value="1"/>
</dbReference>
<comment type="caution">
    <text evidence="3">The sequence shown here is derived from an EMBL/GenBank/DDBJ whole genome shotgun (WGS) entry which is preliminary data.</text>
</comment>
<dbReference type="EMBL" id="JAIMJC010000004">
    <property type="protein sequence ID" value="KAH0526749.1"/>
    <property type="molecule type" value="Genomic_DNA"/>
</dbReference>
<organism evidence="3 4">
    <name type="scientific">Trichoderma semiorbis</name>
    <dbReference type="NCBI Taxonomy" id="1491008"/>
    <lineage>
        <taxon>Eukaryota</taxon>
        <taxon>Fungi</taxon>
        <taxon>Dikarya</taxon>
        <taxon>Ascomycota</taxon>
        <taxon>Pezizomycotina</taxon>
        <taxon>Sordariomycetes</taxon>
        <taxon>Hypocreomycetidae</taxon>
        <taxon>Hypocreales</taxon>
        <taxon>Hypocreaceae</taxon>
        <taxon>Trichoderma</taxon>
    </lineage>
</organism>
<dbReference type="SUPFAM" id="SSF52540">
    <property type="entry name" value="P-loop containing nucleoside triphosphate hydrolases"/>
    <property type="match status" value="1"/>
</dbReference>
<dbReference type="PANTHER" id="PTHR46411">
    <property type="entry name" value="FAMILY ATPASE, PUTATIVE-RELATED"/>
    <property type="match status" value="1"/>
</dbReference>
<evidence type="ECO:0000259" key="2">
    <source>
        <dbReference type="SMART" id="SM00382"/>
    </source>
</evidence>
<dbReference type="GO" id="GO:0005524">
    <property type="term" value="F:ATP binding"/>
    <property type="evidence" value="ECO:0007669"/>
    <property type="project" value="InterPro"/>
</dbReference>
<dbReference type="InterPro" id="IPR027417">
    <property type="entry name" value="P-loop_NTPase"/>
</dbReference>
<evidence type="ECO:0000313" key="3">
    <source>
        <dbReference type="EMBL" id="KAH0526749.1"/>
    </source>
</evidence>
<feature type="domain" description="AAA+ ATPase" evidence="2">
    <location>
        <begin position="482"/>
        <end position="609"/>
    </location>
</feature>
<proteinExistence type="predicted"/>
<evidence type="ECO:0000256" key="1">
    <source>
        <dbReference type="SAM" id="MobiDB-lite"/>
    </source>
</evidence>
<feature type="region of interest" description="Disordered" evidence="1">
    <location>
        <begin position="340"/>
        <end position="383"/>
    </location>
</feature>
<reference evidence="3 4" key="1">
    <citation type="submission" date="2021-08" db="EMBL/GenBank/DDBJ databases">
        <title>The highly contiguous genome resource for Trichoderma semiorbis FJ059, a fungal antagonistic to plant pathogens.</title>
        <authorList>
            <person name="Liu T."/>
        </authorList>
    </citation>
    <scope>NUCLEOTIDE SEQUENCE [LARGE SCALE GENOMIC DNA]</scope>
    <source>
        <strain evidence="3 4">FJ059</strain>
    </source>
</reference>
<dbReference type="PANTHER" id="PTHR46411:SF3">
    <property type="entry name" value="AAA+ ATPASE DOMAIN-CONTAINING PROTEIN"/>
    <property type="match status" value="1"/>
</dbReference>
<dbReference type="GO" id="GO:0016887">
    <property type="term" value="F:ATP hydrolysis activity"/>
    <property type="evidence" value="ECO:0007669"/>
    <property type="project" value="InterPro"/>
</dbReference>
<dbReference type="Pfam" id="PF00004">
    <property type="entry name" value="AAA"/>
    <property type="match status" value="1"/>
</dbReference>